<name>A0A918PSU8_9ACTN</name>
<dbReference type="SUPFAM" id="SSF50993">
    <property type="entry name" value="Peptidase/esterase 'gauge' domain"/>
    <property type="match status" value="1"/>
</dbReference>
<feature type="repeat" description="WD" evidence="1">
    <location>
        <begin position="677"/>
        <end position="711"/>
    </location>
</feature>
<dbReference type="Gene3D" id="2.130.10.10">
    <property type="entry name" value="YVTN repeat-like/Quinoprotein amine dehydrogenase"/>
    <property type="match status" value="3"/>
</dbReference>
<dbReference type="InterPro" id="IPR001680">
    <property type="entry name" value="WD40_rpt"/>
</dbReference>
<dbReference type="Pfam" id="PF20703">
    <property type="entry name" value="nSTAND1"/>
    <property type="match status" value="1"/>
</dbReference>
<organism evidence="3 4">
    <name type="scientific">Streptomyces inusitatus</name>
    <dbReference type="NCBI Taxonomy" id="68221"/>
    <lineage>
        <taxon>Bacteria</taxon>
        <taxon>Bacillati</taxon>
        <taxon>Actinomycetota</taxon>
        <taxon>Actinomycetes</taxon>
        <taxon>Kitasatosporales</taxon>
        <taxon>Streptomycetaceae</taxon>
        <taxon>Streptomyces</taxon>
    </lineage>
</organism>
<dbReference type="PANTHER" id="PTHR19879:SF9">
    <property type="entry name" value="TRANSCRIPTION INITIATION FACTOR TFIID SUBUNIT 5"/>
    <property type="match status" value="1"/>
</dbReference>
<gene>
    <name evidence="3" type="ORF">GCM10010387_13560</name>
</gene>
<sequence length="1246" mass="134993">MERFAYELRKLRQEAGGPTYRAMAKQVPYSVTTLSRAAGGEQFPSLAVVLAYVRACGGDQQQCEEWEGRWREISGEVAARSAAEDDGADSPYQGLARFEPADHERFFGRDQLIEAARELVLNRRFAAVFGPSGSGKSSLLRAGLVPALRSRSGELAAIRILTPGPHPLRTHAAALTPKPSGGDTLGGDTLVVVDQFEEVFTLCTDPAERAEFIERLLAARAPDSGLRVVIAVRADFYARCAGHRSLADALADSSLLVGPMTQAELRETVVGPAHAAGLIVERELTARLIADVDGEPGGLPLLSHALRETWRRRKGRTLTMAAYEATGGAHGAIAHTAEEVYETLSDRRRDLARLVLLRLITPGDGTPDTRRPVPVAELSFGDPAETAHIVDRLARARLLTLRDDSADLAHEALITAWPRLHTWIDEDRERLRAHRRLTEAAQLWHDLGRDPGALYRGTRLATAEQHFSHPEQSAALTPLEQIFLTTARTAATTEHRRRRTLLTTLTLLLVLALIAGVVAWQENTTADRRHTEAEARRIASVAEALRFTDPKRAMRLSVAAWRLADTTETRSALLGAVSQREADTFTTHDLGAVGEESVRLTADGRTLVVAGQDRVRSWDLRDPRRTRTHPGPVGHWGLGAEVAPDGRSLALLSEGGGVAIWDVRAARITRRFDVGDVAQLAFGRDGGLLTVETLNGSVTVWDVRDGRRLLSVKGPKRESGLSELALSGDGRLLALCGDEHPLEVWDIAARERLAAPWGKRPGGERSCLWGDFALAPDGRSVAVATDDGVRRWALASGRELPGLPGKRPRVMRFSEDGAFLVTSGPGELLLWRLSSHEAPVLRHSLVNVETVEEFSLDTGAGVLRYMDENEVRSLDLGRATAGGWTRGDHVRKQLSADGRTLALVANTTGRKGFRLVDVDSGKTVGEPPGQPCVPQETEPGESAAVHCDLTSVLSADGRYYAYWDYATDRLIVWDVANRREHATVRSAPDREGRPGTGPFALSADGHRLYTARLTGDKDTVEIWDIRRAGQGREAGTLSGIGGSPLAVRRDATALVGTGGAVADLRTGRVTPQILMEEDAQTFLFSPDGSRLAVGDAQGRVTIWDGRMRKRLARLPGIDGGTESDSAMSYTADELVRLPQYGVTALAFSPDGKTLAVGEGEGGVQLWDVESSRRLGSPLPTPGDPVLSLAFTSDGRTLRTAGLHTEVQSYDLGPARLAAAVCERAGSGLSRAEWQVHLPDLPFREIC</sequence>
<dbReference type="SMART" id="SM00320">
    <property type="entry name" value="WD40"/>
    <property type="match status" value="7"/>
</dbReference>
<proteinExistence type="predicted"/>
<dbReference type="Proteomes" id="UP000630936">
    <property type="component" value="Unassembled WGS sequence"/>
</dbReference>
<dbReference type="InterPro" id="IPR015943">
    <property type="entry name" value="WD40/YVTN_repeat-like_dom_sf"/>
</dbReference>
<dbReference type="InterPro" id="IPR011047">
    <property type="entry name" value="Quinoprotein_ADH-like_sf"/>
</dbReference>
<dbReference type="InterPro" id="IPR027417">
    <property type="entry name" value="P-loop_NTPase"/>
</dbReference>
<comment type="caution">
    <text evidence="3">The sequence shown here is derived from an EMBL/GenBank/DDBJ whole genome shotgun (WGS) entry which is preliminary data.</text>
</comment>
<accession>A0A918PSU8</accession>
<keyword evidence="4" id="KW-1185">Reference proteome</keyword>
<dbReference type="Pfam" id="PF13560">
    <property type="entry name" value="HTH_31"/>
    <property type="match status" value="1"/>
</dbReference>
<dbReference type="SUPFAM" id="SSF52540">
    <property type="entry name" value="P-loop containing nucleoside triphosphate hydrolases"/>
    <property type="match status" value="1"/>
</dbReference>
<dbReference type="EMBL" id="BMWG01000002">
    <property type="protein sequence ID" value="GGZ21715.1"/>
    <property type="molecule type" value="Genomic_DNA"/>
</dbReference>
<evidence type="ECO:0000313" key="3">
    <source>
        <dbReference type="EMBL" id="GGZ21715.1"/>
    </source>
</evidence>
<dbReference type="Pfam" id="PF00400">
    <property type="entry name" value="WD40"/>
    <property type="match status" value="1"/>
</dbReference>
<reference evidence="3" key="1">
    <citation type="journal article" date="2014" name="Int. J. Syst. Evol. Microbiol.">
        <title>Complete genome sequence of Corynebacterium casei LMG S-19264T (=DSM 44701T), isolated from a smear-ripened cheese.</title>
        <authorList>
            <consortium name="US DOE Joint Genome Institute (JGI-PGF)"/>
            <person name="Walter F."/>
            <person name="Albersmeier A."/>
            <person name="Kalinowski J."/>
            <person name="Ruckert C."/>
        </authorList>
    </citation>
    <scope>NUCLEOTIDE SEQUENCE</scope>
    <source>
        <strain evidence="3">JCM 4988</strain>
    </source>
</reference>
<evidence type="ECO:0000259" key="2">
    <source>
        <dbReference type="Pfam" id="PF20703"/>
    </source>
</evidence>
<evidence type="ECO:0000256" key="1">
    <source>
        <dbReference type="PROSITE-ProRule" id="PRU00221"/>
    </source>
</evidence>
<feature type="repeat" description="WD" evidence="1">
    <location>
        <begin position="1142"/>
        <end position="1176"/>
    </location>
</feature>
<reference evidence="3" key="2">
    <citation type="submission" date="2020-09" db="EMBL/GenBank/DDBJ databases">
        <authorList>
            <person name="Sun Q."/>
            <person name="Ohkuma M."/>
        </authorList>
    </citation>
    <scope>NUCLEOTIDE SEQUENCE</scope>
    <source>
        <strain evidence="3">JCM 4988</strain>
    </source>
</reference>
<dbReference type="PROSITE" id="PS50082">
    <property type="entry name" value="WD_REPEATS_2"/>
    <property type="match status" value="2"/>
</dbReference>
<dbReference type="AlphaFoldDB" id="A0A918PSU8"/>
<dbReference type="PROSITE" id="PS50294">
    <property type="entry name" value="WD_REPEATS_REGION"/>
    <property type="match status" value="1"/>
</dbReference>
<dbReference type="PANTHER" id="PTHR19879">
    <property type="entry name" value="TRANSCRIPTION INITIATION FACTOR TFIID"/>
    <property type="match status" value="1"/>
</dbReference>
<keyword evidence="1" id="KW-0853">WD repeat</keyword>
<dbReference type="Gene3D" id="3.40.50.300">
    <property type="entry name" value="P-loop containing nucleotide triphosphate hydrolases"/>
    <property type="match status" value="1"/>
</dbReference>
<feature type="domain" description="Novel STAND NTPase 1" evidence="2">
    <location>
        <begin position="91"/>
        <end position="451"/>
    </location>
</feature>
<dbReference type="InterPro" id="IPR049052">
    <property type="entry name" value="nSTAND1"/>
</dbReference>
<protein>
    <recommendedName>
        <fullName evidence="2">Novel STAND NTPase 1 domain-containing protein</fullName>
    </recommendedName>
</protein>
<dbReference type="SUPFAM" id="SSF50998">
    <property type="entry name" value="Quinoprotein alcohol dehydrogenase-like"/>
    <property type="match status" value="1"/>
</dbReference>
<evidence type="ECO:0000313" key="4">
    <source>
        <dbReference type="Proteomes" id="UP000630936"/>
    </source>
</evidence>